<evidence type="ECO:0000313" key="3">
    <source>
        <dbReference type="Proteomes" id="UP001597168"/>
    </source>
</evidence>
<evidence type="ECO:0000313" key="2">
    <source>
        <dbReference type="EMBL" id="MFD1145571.1"/>
    </source>
</evidence>
<feature type="region of interest" description="Disordered" evidence="1">
    <location>
        <begin position="104"/>
        <end position="124"/>
    </location>
</feature>
<reference evidence="3" key="1">
    <citation type="journal article" date="2019" name="Int. J. Syst. Evol. Microbiol.">
        <title>The Global Catalogue of Microorganisms (GCM) 10K type strain sequencing project: providing services to taxonomists for standard genome sequencing and annotation.</title>
        <authorList>
            <consortium name="The Broad Institute Genomics Platform"/>
            <consortium name="The Broad Institute Genome Sequencing Center for Infectious Disease"/>
            <person name="Wu L."/>
            <person name="Ma J."/>
        </authorList>
    </citation>
    <scope>NUCLEOTIDE SEQUENCE [LARGE SCALE GENOMIC DNA]</scope>
    <source>
        <strain evidence="3">CCUG 60214</strain>
    </source>
</reference>
<evidence type="ECO:0008006" key="4">
    <source>
        <dbReference type="Google" id="ProtNLM"/>
    </source>
</evidence>
<protein>
    <recommendedName>
        <fullName evidence="4">1,4-alpha-glucan branching enzyme</fullName>
    </recommendedName>
</protein>
<comment type="caution">
    <text evidence="2">The sequence shown here is derived from an EMBL/GenBank/DDBJ whole genome shotgun (WGS) entry which is preliminary data.</text>
</comment>
<gene>
    <name evidence="2" type="ORF">ACFQ3T_00365</name>
</gene>
<sequence length="124" mass="14184">MGTQERPGNHAAHGVEPEPGTNPPDEILRSWGRRSMTTTDHEVIRRWAEQRGARPAALPGHGDHMEVLRLDLPGYGSHNLRHVGWDEWFAMFDARRMRFVYRQQRSDGSPSNFFRLESPGNQGP</sequence>
<name>A0ABW3QH73_9PSEU</name>
<dbReference type="Proteomes" id="UP001597168">
    <property type="component" value="Unassembled WGS sequence"/>
</dbReference>
<keyword evidence="3" id="KW-1185">Reference proteome</keyword>
<dbReference type="RefSeq" id="WP_380718411.1">
    <property type="nucleotide sequence ID" value="NZ_JBHTLK010000001.1"/>
</dbReference>
<accession>A0ABW3QH73</accession>
<organism evidence="2 3">
    <name type="scientific">Saccharothrix hoggarensis</name>
    <dbReference type="NCBI Taxonomy" id="913853"/>
    <lineage>
        <taxon>Bacteria</taxon>
        <taxon>Bacillati</taxon>
        <taxon>Actinomycetota</taxon>
        <taxon>Actinomycetes</taxon>
        <taxon>Pseudonocardiales</taxon>
        <taxon>Pseudonocardiaceae</taxon>
        <taxon>Saccharothrix</taxon>
    </lineage>
</organism>
<feature type="region of interest" description="Disordered" evidence="1">
    <location>
        <begin position="1"/>
        <end position="35"/>
    </location>
</feature>
<evidence type="ECO:0000256" key="1">
    <source>
        <dbReference type="SAM" id="MobiDB-lite"/>
    </source>
</evidence>
<dbReference type="EMBL" id="JBHTLK010000001">
    <property type="protein sequence ID" value="MFD1145571.1"/>
    <property type="molecule type" value="Genomic_DNA"/>
</dbReference>
<proteinExistence type="predicted"/>